<proteinExistence type="predicted"/>
<dbReference type="Proteomes" id="UP000499080">
    <property type="component" value="Unassembled WGS sequence"/>
</dbReference>
<evidence type="ECO:0000313" key="3">
    <source>
        <dbReference type="Proteomes" id="UP000499080"/>
    </source>
</evidence>
<dbReference type="EMBL" id="BGPR01002399">
    <property type="protein sequence ID" value="GBM72783.1"/>
    <property type="molecule type" value="Genomic_DNA"/>
</dbReference>
<protein>
    <submittedName>
        <fullName evidence="2">Uncharacterized protein</fullName>
    </submittedName>
</protein>
<gene>
    <name evidence="2" type="ORF">AVEN_201560_1</name>
</gene>
<name>A0A4Y2I4Y2_ARAVE</name>
<keyword evidence="1" id="KW-0175">Coiled coil</keyword>
<organism evidence="2 3">
    <name type="scientific">Araneus ventricosus</name>
    <name type="common">Orbweaver spider</name>
    <name type="synonym">Epeira ventricosa</name>
    <dbReference type="NCBI Taxonomy" id="182803"/>
    <lineage>
        <taxon>Eukaryota</taxon>
        <taxon>Metazoa</taxon>
        <taxon>Ecdysozoa</taxon>
        <taxon>Arthropoda</taxon>
        <taxon>Chelicerata</taxon>
        <taxon>Arachnida</taxon>
        <taxon>Araneae</taxon>
        <taxon>Araneomorphae</taxon>
        <taxon>Entelegynae</taxon>
        <taxon>Araneoidea</taxon>
        <taxon>Araneidae</taxon>
        <taxon>Araneus</taxon>
    </lineage>
</organism>
<evidence type="ECO:0000256" key="1">
    <source>
        <dbReference type="SAM" id="Coils"/>
    </source>
</evidence>
<accession>A0A4Y2I4Y2</accession>
<reference evidence="2 3" key="1">
    <citation type="journal article" date="2019" name="Sci. Rep.">
        <title>Orb-weaving spider Araneus ventricosus genome elucidates the spidroin gene catalogue.</title>
        <authorList>
            <person name="Kono N."/>
            <person name="Nakamura H."/>
            <person name="Ohtoshi R."/>
            <person name="Moran D.A.P."/>
            <person name="Shinohara A."/>
            <person name="Yoshida Y."/>
            <person name="Fujiwara M."/>
            <person name="Mori M."/>
            <person name="Tomita M."/>
            <person name="Arakawa K."/>
        </authorList>
    </citation>
    <scope>NUCLEOTIDE SEQUENCE [LARGE SCALE GENOMIC DNA]</scope>
</reference>
<dbReference type="AlphaFoldDB" id="A0A4Y2I4Y2"/>
<sequence>MGFCFAICRASRADAQFPYIECSWRLQVDQTAAIGSAVVDLSLIFVHKWMSGDEQCIATDDEIIELVKNYWEELEEKLKQYSAVLEELSKKIAAEDESDALYLDGEVTVYSELKTDSETDLENNPVHEEYRDSNSNTNVCIIHPVNL</sequence>
<feature type="coiled-coil region" evidence="1">
    <location>
        <begin position="71"/>
        <end position="98"/>
    </location>
</feature>
<keyword evidence="3" id="KW-1185">Reference proteome</keyword>
<evidence type="ECO:0000313" key="2">
    <source>
        <dbReference type="EMBL" id="GBM72783.1"/>
    </source>
</evidence>
<comment type="caution">
    <text evidence="2">The sequence shown here is derived from an EMBL/GenBank/DDBJ whole genome shotgun (WGS) entry which is preliminary data.</text>
</comment>